<dbReference type="PANTHER" id="PTHR30294:SF29">
    <property type="entry name" value="MULTIDRUG ABC TRANSPORTER PERMEASE YBHS-RELATED"/>
    <property type="match status" value="1"/>
</dbReference>
<dbReference type="GO" id="GO:0046677">
    <property type="term" value="P:response to antibiotic"/>
    <property type="evidence" value="ECO:0007669"/>
    <property type="project" value="UniProtKB-KW"/>
</dbReference>
<feature type="domain" description="ABC-2 type transporter transmembrane" evidence="8">
    <location>
        <begin position="60"/>
        <end position="240"/>
    </location>
</feature>
<evidence type="ECO:0000313" key="10">
    <source>
        <dbReference type="Proteomes" id="UP000288052"/>
    </source>
</evidence>
<feature type="transmembrane region" description="Helical" evidence="7">
    <location>
        <begin position="62"/>
        <end position="80"/>
    </location>
</feature>
<feature type="transmembrane region" description="Helical" evidence="7">
    <location>
        <begin position="225"/>
        <end position="245"/>
    </location>
</feature>
<dbReference type="OrthoDB" id="162334at2"/>
<evidence type="ECO:0000256" key="7">
    <source>
        <dbReference type="SAM" id="Phobius"/>
    </source>
</evidence>
<evidence type="ECO:0000256" key="4">
    <source>
        <dbReference type="ARBA" id="ARBA00022989"/>
    </source>
</evidence>
<sequence length="250" mass="26666">MNARRIWVFSVRTMKEVLRDSVNLFFGAAFPVLLLWALSVIYRQVGAIPGAVTVPVGDLTAAVAAYAPVFLSLFAGMLLARDRTSSFLSRLFVSPMTAVDFILGYTAPMLAVSLAQSLITFVCAGLFGYRLSVRLLLGVVVILPVALMYTAIGLLCGCLMSDRAVGGVCGAMLTTVAFILSAVTVPIAIMGDALRRVVQALPFYNATQATIAAVDGDPGRIWPHLWIVCAYAAGCAIAAVVVFALRKRDR</sequence>
<keyword evidence="2" id="KW-1003">Cell membrane</keyword>
<feature type="transmembrane region" description="Helical" evidence="7">
    <location>
        <begin position="168"/>
        <end position="189"/>
    </location>
</feature>
<evidence type="ECO:0000259" key="8">
    <source>
        <dbReference type="Pfam" id="PF12698"/>
    </source>
</evidence>
<evidence type="ECO:0000313" key="9">
    <source>
        <dbReference type="EMBL" id="RSX49667.1"/>
    </source>
</evidence>
<keyword evidence="10" id="KW-1185">Reference proteome</keyword>
<dbReference type="InterPro" id="IPR051449">
    <property type="entry name" value="ABC-2_transporter_component"/>
</dbReference>
<keyword evidence="6" id="KW-0046">Antibiotic resistance</keyword>
<dbReference type="AlphaFoldDB" id="A0A430FA10"/>
<dbReference type="InterPro" id="IPR000412">
    <property type="entry name" value="ABC_2_transport"/>
</dbReference>
<feature type="transmembrane region" description="Helical" evidence="7">
    <location>
        <begin position="101"/>
        <end position="129"/>
    </location>
</feature>
<dbReference type="InterPro" id="IPR013525">
    <property type="entry name" value="ABC2_TM"/>
</dbReference>
<dbReference type="EMBL" id="QXGI01000001">
    <property type="protein sequence ID" value="RSX49667.1"/>
    <property type="molecule type" value="Genomic_DNA"/>
</dbReference>
<dbReference type="GO" id="GO:0043190">
    <property type="term" value="C:ATP-binding cassette (ABC) transporter complex"/>
    <property type="evidence" value="ECO:0007669"/>
    <property type="project" value="InterPro"/>
</dbReference>
<keyword evidence="3 7" id="KW-0812">Transmembrane</keyword>
<dbReference type="RefSeq" id="WP_126031205.1">
    <property type="nucleotide sequence ID" value="NZ_QXGI01000001.1"/>
</dbReference>
<keyword evidence="5 7" id="KW-0472">Membrane</keyword>
<dbReference type="PANTHER" id="PTHR30294">
    <property type="entry name" value="MEMBRANE COMPONENT OF ABC TRANSPORTER YHHJ-RELATED"/>
    <property type="match status" value="1"/>
</dbReference>
<comment type="subcellular location">
    <subcellularLocation>
        <location evidence="1">Cell membrane</location>
        <topology evidence="1">Multi-pass membrane protein</topology>
    </subcellularLocation>
</comment>
<dbReference type="GO" id="GO:0140359">
    <property type="term" value="F:ABC-type transporter activity"/>
    <property type="evidence" value="ECO:0007669"/>
    <property type="project" value="InterPro"/>
</dbReference>
<evidence type="ECO:0000256" key="1">
    <source>
        <dbReference type="ARBA" id="ARBA00004651"/>
    </source>
</evidence>
<evidence type="ECO:0000256" key="3">
    <source>
        <dbReference type="ARBA" id="ARBA00022692"/>
    </source>
</evidence>
<gene>
    <name evidence="9" type="ORF">D2E22_0128</name>
</gene>
<feature type="transmembrane region" description="Helical" evidence="7">
    <location>
        <begin position="135"/>
        <end position="156"/>
    </location>
</feature>
<organism evidence="9 10">
    <name type="scientific">Bifidobacterium castoris</name>
    <dbReference type="NCBI Taxonomy" id="2306972"/>
    <lineage>
        <taxon>Bacteria</taxon>
        <taxon>Bacillati</taxon>
        <taxon>Actinomycetota</taxon>
        <taxon>Actinomycetes</taxon>
        <taxon>Bifidobacteriales</taxon>
        <taxon>Bifidobacteriaceae</taxon>
        <taxon>Bifidobacterium</taxon>
    </lineage>
</organism>
<keyword evidence="4 7" id="KW-1133">Transmembrane helix</keyword>
<accession>A0A430FA10</accession>
<comment type="caution">
    <text evidence="9">The sequence shown here is derived from an EMBL/GenBank/DDBJ whole genome shotgun (WGS) entry which is preliminary data.</text>
</comment>
<dbReference type="Proteomes" id="UP000288052">
    <property type="component" value="Unassembled WGS sequence"/>
</dbReference>
<dbReference type="Pfam" id="PF12698">
    <property type="entry name" value="ABC2_membrane_3"/>
    <property type="match status" value="1"/>
</dbReference>
<protein>
    <submittedName>
        <fullName evidence="9">ABC transporter permease</fullName>
    </submittedName>
</protein>
<evidence type="ECO:0000256" key="5">
    <source>
        <dbReference type="ARBA" id="ARBA00023136"/>
    </source>
</evidence>
<reference evidence="9 10" key="1">
    <citation type="submission" date="2018-09" db="EMBL/GenBank/DDBJ databases">
        <title>Characterization of the phylogenetic diversity of five novel species belonging to the genus Bifidobacterium.</title>
        <authorList>
            <person name="Lugli G.A."/>
            <person name="Duranti S."/>
            <person name="Milani C."/>
        </authorList>
    </citation>
    <scope>NUCLEOTIDE SEQUENCE [LARGE SCALE GENOMIC DNA]</scope>
    <source>
        <strain evidence="9 10">2020B</strain>
    </source>
</reference>
<name>A0A430FA10_9BIFI</name>
<feature type="transmembrane region" description="Helical" evidence="7">
    <location>
        <begin position="21"/>
        <end position="42"/>
    </location>
</feature>
<evidence type="ECO:0000256" key="6">
    <source>
        <dbReference type="ARBA" id="ARBA00023251"/>
    </source>
</evidence>
<proteinExistence type="predicted"/>
<evidence type="ECO:0000256" key="2">
    <source>
        <dbReference type="ARBA" id="ARBA00022475"/>
    </source>
</evidence>
<dbReference type="PIRSF" id="PIRSF006648">
    <property type="entry name" value="DrrB"/>
    <property type="match status" value="1"/>
</dbReference>